<dbReference type="FunFam" id="3.20.20.100:FF:000023">
    <property type="entry name" value="aldose reductase"/>
    <property type="match status" value="1"/>
</dbReference>
<dbReference type="RefSeq" id="XP_011295548.1">
    <property type="nucleotide sequence ID" value="XM_011297246.2"/>
</dbReference>
<organism evidence="2">
    <name type="scientific">Musca domestica</name>
    <name type="common">House fly</name>
    <dbReference type="NCBI Taxonomy" id="7370"/>
    <lineage>
        <taxon>Eukaryota</taxon>
        <taxon>Metazoa</taxon>
        <taxon>Ecdysozoa</taxon>
        <taxon>Arthropoda</taxon>
        <taxon>Hexapoda</taxon>
        <taxon>Insecta</taxon>
        <taxon>Pterygota</taxon>
        <taxon>Neoptera</taxon>
        <taxon>Endopterygota</taxon>
        <taxon>Diptera</taxon>
        <taxon>Brachycera</taxon>
        <taxon>Muscomorpha</taxon>
        <taxon>Muscoidea</taxon>
        <taxon>Muscidae</taxon>
        <taxon>Musca</taxon>
    </lineage>
</organism>
<dbReference type="PROSITE" id="PS00062">
    <property type="entry name" value="ALDOKETO_REDUCTASE_2"/>
    <property type="match status" value="1"/>
</dbReference>
<feature type="domain" description="NADP-dependent oxidoreductase" evidence="1">
    <location>
        <begin position="133"/>
        <end position="402"/>
    </location>
</feature>
<evidence type="ECO:0000313" key="3">
    <source>
        <dbReference type="Proteomes" id="UP001652621"/>
    </source>
</evidence>
<dbReference type="CDD" id="cd19116">
    <property type="entry name" value="AKR_AKR2E1-5"/>
    <property type="match status" value="1"/>
</dbReference>
<evidence type="ECO:0000259" key="1">
    <source>
        <dbReference type="Pfam" id="PF00248"/>
    </source>
</evidence>
<dbReference type="Proteomes" id="UP001652621">
    <property type="component" value="Unplaced"/>
</dbReference>
<evidence type="ECO:0000313" key="4">
    <source>
        <dbReference type="RefSeq" id="XP_011295548.1"/>
    </source>
</evidence>
<dbReference type="PANTHER" id="PTHR11732">
    <property type="entry name" value="ALDO/KETO REDUCTASE"/>
    <property type="match status" value="1"/>
</dbReference>
<dbReference type="InterPro" id="IPR023210">
    <property type="entry name" value="NADP_OxRdtase_dom"/>
</dbReference>
<dbReference type="VEuPathDB" id="VectorBase:MDOMA2_000734"/>
<accession>A0A1I8MPE5</accession>
<gene>
    <name evidence="2" type="primary">101901657</name>
    <name evidence="4" type="synonym">LOC101901657</name>
</gene>
<dbReference type="PRINTS" id="PR00069">
    <property type="entry name" value="ALDKETRDTASE"/>
</dbReference>
<dbReference type="InterPro" id="IPR020471">
    <property type="entry name" value="AKR"/>
</dbReference>
<dbReference type="STRING" id="7370.A0A1I8MPE5"/>
<sequence>MIQKFGRINLPFIRLGSPSNYHPTKLFENSGYKQFNLLNNKLILCLEDIFLKNAITTRQYSTPTHTKNSVICARAIFAELPETSTKPTGNSYHPLYGCYTIKRTFSDNCNKMAPTLAPKVKLNNGYEMPVLGLGTYESKNNEGEIAVKHAIDVGYRHIDTAYFYQNEAEIGKAIKDKIAEGVVKREDIFLVTKLWNIHHEPDRVEGACRKQLELLGLDYIDLYLMHLPVGYKYVNEETLLPKNDDGVLQLSDVDYLDTYKAMEKLVKLGLVRSIGVSNFNSEQLQRILDNCEIKPVTNQVECSPALNQRKLTQFCKERNITLTAYSPLGRPKPDEKKPEFYYSEKTKALADKYKKTPAQIILRYLVDIGVIPIPKSSNPKRIEENFNIFDFQLSPEDIAVMDTFHTGERLVPFNLIKGQNHKYWPFSIEF</sequence>
<proteinExistence type="predicted"/>
<protein>
    <submittedName>
        <fullName evidence="4">1,5-anhydro-D-fructose reductase isoform X1</fullName>
    </submittedName>
</protein>
<dbReference type="SUPFAM" id="SSF51430">
    <property type="entry name" value="NAD(P)-linked oxidoreductase"/>
    <property type="match status" value="1"/>
</dbReference>
<dbReference type="GeneID" id="101901657"/>
<dbReference type="OrthoDB" id="416253at2759"/>
<dbReference type="PROSITE" id="PS00798">
    <property type="entry name" value="ALDOKETO_REDUCTASE_1"/>
    <property type="match status" value="1"/>
</dbReference>
<dbReference type="AlphaFoldDB" id="A0A1I8MPE5"/>
<dbReference type="EnsemblMetazoa" id="MDOA007082-RB">
    <property type="protein sequence ID" value="MDOA007082-PB"/>
    <property type="gene ID" value="MDOA007082"/>
</dbReference>
<name>A0A1I8MPE5_MUSDO</name>
<dbReference type="InterPro" id="IPR044488">
    <property type="entry name" value="AKR2E"/>
</dbReference>
<dbReference type="Gene3D" id="3.20.20.100">
    <property type="entry name" value="NADP-dependent oxidoreductase domain"/>
    <property type="match status" value="1"/>
</dbReference>
<dbReference type="InterPro" id="IPR018170">
    <property type="entry name" value="Aldo/ket_reductase_CS"/>
</dbReference>
<dbReference type="VEuPathDB" id="VectorBase:MDOA007082"/>
<keyword evidence="3" id="KW-1185">Reference proteome</keyword>
<evidence type="ECO:0000313" key="2">
    <source>
        <dbReference type="EnsemblMetazoa" id="MDOA007082-PB"/>
    </source>
</evidence>
<dbReference type="PROSITE" id="PS00063">
    <property type="entry name" value="ALDOKETO_REDUCTASE_3"/>
    <property type="match status" value="1"/>
</dbReference>
<dbReference type="Pfam" id="PF00248">
    <property type="entry name" value="Aldo_ket_red"/>
    <property type="match status" value="1"/>
</dbReference>
<dbReference type="GO" id="GO:0016491">
    <property type="term" value="F:oxidoreductase activity"/>
    <property type="evidence" value="ECO:0007669"/>
    <property type="project" value="InterPro"/>
</dbReference>
<reference evidence="4" key="2">
    <citation type="submission" date="2025-04" db="UniProtKB">
        <authorList>
            <consortium name="RefSeq"/>
        </authorList>
    </citation>
    <scope>IDENTIFICATION</scope>
    <source>
        <strain evidence="4">Aabys</strain>
    </source>
</reference>
<dbReference type="InterPro" id="IPR036812">
    <property type="entry name" value="NAD(P)_OxRdtase_dom_sf"/>
</dbReference>
<reference evidence="2" key="1">
    <citation type="submission" date="2020-05" db="UniProtKB">
        <authorList>
            <consortium name="EnsemblMetazoa"/>
        </authorList>
    </citation>
    <scope>IDENTIFICATION</scope>
    <source>
        <strain evidence="2">Aabys</strain>
    </source>
</reference>